<keyword evidence="3" id="KW-1185">Reference proteome</keyword>
<reference evidence="2" key="1">
    <citation type="submission" date="2020-05" db="EMBL/GenBank/DDBJ databases">
        <title>WGS assembly of Panicum virgatum.</title>
        <authorList>
            <person name="Lovell J.T."/>
            <person name="Jenkins J."/>
            <person name="Shu S."/>
            <person name="Juenger T.E."/>
            <person name="Schmutz J."/>
        </authorList>
    </citation>
    <scope>NUCLEOTIDE SEQUENCE</scope>
    <source>
        <strain evidence="2">AP13</strain>
    </source>
</reference>
<evidence type="ECO:0000313" key="3">
    <source>
        <dbReference type="Proteomes" id="UP000823388"/>
    </source>
</evidence>
<feature type="region of interest" description="Disordered" evidence="1">
    <location>
        <begin position="90"/>
        <end position="137"/>
    </location>
</feature>
<protein>
    <submittedName>
        <fullName evidence="2">Uncharacterized protein</fullName>
    </submittedName>
</protein>
<feature type="region of interest" description="Disordered" evidence="1">
    <location>
        <begin position="153"/>
        <end position="173"/>
    </location>
</feature>
<feature type="compositionally biased region" description="Basic and acidic residues" evidence="1">
    <location>
        <begin position="155"/>
        <end position="166"/>
    </location>
</feature>
<feature type="compositionally biased region" description="Low complexity" evidence="1">
    <location>
        <begin position="20"/>
        <end position="33"/>
    </location>
</feature>
<dbReference type="Proteomes" id="UP000823388">
    <property type="component" value="Chromosome 9N"/>
</dbReference>
<feature type="compositionally biased region" description="Basic residues" evidence="1">
    <location>
        <begin position="118"/>
        <end position="137"/>
    </location>
</feature>
<evidence type="ECO:0000313" key="2">
    <source>
        <dbReference type="EMBL" id="KAG2540178.1"/>
    </source>
</evidence>
<accession>A0A8T0MTY4</accession>
<evidence type="ECO:0000256" key="1">
    <source>
        <dbReference type="SAM" id="MobiDB-lite"/>
    </source>
</evidence>
<feature type="region of interest" description="Disordered" evidence="1">
    <location>
        <begin position="1"/>
        <end position="46"/>
    </location>
</feature>
<comment type="caution">
    <text evidence="2">The sequence shown here is derived from an EMBL/GenBank/DDBJ whole genome shotgun (WGS) entry which is preliminary data.</text>
</comment>
<dbReference type="AlphaFoldDB" id="A0A8T0MTY4"/>
<proteinExistence type="predicted"/>
<sequence>MALTILEQVHSSRVRQPADGPSSMLSAPPLGSAPAPPCTGGESSETRVDLTSCAALAVRFIRAEAECAREASGSCDELAAPPFHLLHGEYAGDEEVATPSSAALRSPASWGTPESRGQPRRGRRPSFRLHRGRVRRRREGKPRLRFVCIEPESTGEEKGSHAELAMHRHFTRT</sequence>
<dbReference type="EMBL" id="CM029054">
    <property type="protein sequence ID" value="KAG2540178.1"/>
    <property type="molecule type" value="Genomic_DNA"/>
</dbReference>
<name>A0A8T0MTY4_PANVG</name>
<organism evidence="2 3">
    <name type="scientific">Panicum virgatum</name>
    <name type="common">Blackwell switchgrass</name>
    <dbReference type="NCBI Taxonomy" id="38727"/>
    <lineage>
        <taxon>Eukaryota</taxon>
        <taxon>Viridiplantae</taxon>
        <taxon>Streptophyta</taxon>
        <taxon>Embryophyta</taxon>
        <taxon>Tracheophyta</taxon>
        <taxon>Spermatophyta</taxon>
        <taxon>Magnoliopsida</taxon>
        <taxon>Liliopsida</taxon>
        <taxon>Poales</taxon>
        <taxon>Poaceae</taxon>
        <taxon>PACMAD clade</taxon>
        <taxon>Panicoideae</taxon>
        <taxon>Panicodae</taxon>
        <taxon>Paniceae</taxon>
        <taxon>Panicinae</taxon>
        <taxon>Panicum</taxon>
        <taxon>Panicum sect. Hiantes</taxon>
    </lineage>
</organism>
<gene>
    <name evidence="2" type="ORF">PVAP13_9NG521714</name>
</gene>